<dbReference type="EMBL" id="CP012808">
    <property type="protein sequence ID" value="ALH94369.1"/>
    <property type="molecule type" value="Genomic_DNA"/>
</dbReference>
<dbReference type="CDD" id="cd01347">
    <property type="entry name" value="ligand_gated_channel"/>
    <property type="match status" value="1"/>
</dbReference>
<dbReference type="STRING" id="1324350.AOY20_01760"/>
<feature type="signal peptide" evidence="12">
    <location>
        <begin position="1"/>
        <end position="23"/>
    </location>
</feature>
<dbReference type="GO" id="GO:0015344">
    <property type="term" value="F:siderophore uptake transmembrane transporter activity"/>
    <property type="evidence" value="ECO:0007669"/>
    <property type="project" value="TreeGrafter"/>
</dbReference>
<protein>
    <submittedName>
        <fullName evidence="15">Ferric siderophore receptor protein</fullName>
    </submittedName>
</protein>
<sequence length="733" mass="80574">MSHFNLHPLTLALFAVFTTTSFANTTEQNSTPHQLSTIVVSASGFEQDLKDAPASISVVTKEDIEKKNATTIADLLVDIPGVDVRNGVGKTSGLDVSIRGMNASDTLILIDGRRQTTSTDVTPNGFGETATGFIPPLSSIERIEVIRGPMSTLYGSDAMGGVINIITKKVNDEWNGNITVSGNAMEHSSEADSWKTSFLVNGPLIHDQLGLQLRGSYYDRGHSDRIEGSTGRDPRPNKAHNYDVGGKLTYKVDDKNAVWFDSFYSSQNYKNEDSRLGSLDLPGSANGYKDELKFNRTQFALGHDGDYDFGQWKTYVSQTDTETKGRTLPGAALIGGNNNPLAGTDRTLKNTDLVADSHLISTLGDHKVTTGAEYKKLTVKDNIVENGTDKFSKNSWAIYAEDEWNLIDSLTFTYGARYEDHSGFGGKFSPRAYLVWNTNDILTIKGGVSTGYKAPSPKALYDGLINFSGQGTTPTLGNPDLKPEQSTNYELGFNIQPTDQINFTATAFYNQIKDAIVSRNALCASSAECLAVFPNPTAETTFGKSYNADKAKVQGVETSLQYNIIPEWDIKAAYTYMKTEITEGENKGGYYNNVPRNAFNLTSTWHINDALDLWLQHEYKSSRARFLNTPAAPVSGLGSSDYEEYKLFGDKLAGYNLFNLGASYSMTDNLRFNMAINNLLDKDFTEGSQTYNYVDARGRTQSATAYKYLDVGSSISGTYLPGRNYWLSVSYDF</sequence>
<evidence type="ECO:0000256" key="1">
    <source>
        <dbReference type="ARBA" id="ARBA00004571"/>
    </source>
</evidence>
<evidence type="ECO:0000313" key="16">
    <source>
        <dbReference type="Proteomes" id="UP000064939"/>
    </source>
</evidence>
<evidence type="ECO:0000256" key="4">
    <source>
        <dbReference type="ARBA" id="ARBA00022692"/>
    </source>
</evidence>
<comment type="subcellular location">
    <subcellularLocation>
        <location evidence="1 10">Cell outer membrane</location>
        <topology evidence="1 10">Multi-pass membrane protein</topology>
    </subcellularLocation>
</comment>
<feature type="domain" description="TonB-dependent receptor-like beta-barrel" evidence="13">
    <location>
        <begin position="241"/>
        <end position="679"/>
    </location>
</feature>
<evidence type="ECO:0000256" key="7">
    <source>
        <dbReference type="ARBA" id="ARBA00023077"/>
    </source>
</evidence>
<keyword evidence="8 10" id="KW-0472">Membrane</keyword>
<dbReference type="Pfam" id="PF07715">
    <property type="entry name" value="Plug"/>
    <property type="match status" value="1"/>
</dbReference>
<dbReference type="InterPro" id="IPR036942">
    <property type="entry name" value="Beta-barrel_TonB_sf"/>
</dbReference>
<dbReference type="GO" id="GO:0009279">
    <property type="term" value="C:cell outer membrane"/>
    <property type="evidence" value="ECO:0007669"/>
    <property type="project" value="UniProtKB-SubCell"/>
</dbReference>
<dbReference type="Gene3D" id="2.170.130.10">
    <property type="entry name" value="TonB-dependent receptor, plug domain"/>
    <property type="match status" value="1"/>
</dbReference>
<dbReference type="InterPro" id="IPR037066">
    <property type="entry name" value="Plug_dom_sf"/>
</dbReference>
<keyword evidence="15" id="KW-0675">Receptor</keyword>
<evidence type="ECO:0000256" key="6">
    <source>
        <dbReference type="ARBA" id="ARBA00023065"/>
    </source>
</evidence>
<keyword evidence="4 10" id="KW-0812">Transmembrane</keyword>
<evidence type="ECO:0000256" key="10">
    <source>
        <dbReference type="PROSITE-ProRule" id="PRU01360"/>
    </source>
</evidence>
<dbReference type="OrthoDB" id="9764669at2"/>
<evidence type="ECO:0000256" key="8">
    <source>
        <dbReference type="ARBA" id="ARBA00023136"/>
    </source>
</evidence>
<dbReference type="SUPFAM" id="SSF56935">
    <property type="entry name" value="Porins"/>
    <property type="match status" value="1"/>
</dbReference>
<dbReference type="PROSITE" id="PS52016">
    <property type="entry name" value="TONB_DEPENDENT_REC_3"/>
    <property type="match status" value="1"/>
</dbReference>
<name>A0A0N9W048_9GAMM</name>
<dbReference type="RefSeq" id="WP_054580282.1">
    <property type="nucleotide sequence ID" value="NZ_CP012808.1"/>
</dbReference>
<dbReference type="InterPro" id="IPR000531">
    <property type="entry name" value="Beta-barrel_TonB"/>
</dbReference>
<reference evidence="15 16" key="1">
    <citation type="journal article" date="2015" name="Int. J. Syst. Evol. Microbiol.">
        <title>Acinetobacter equi sp. nov. isolated from horse faeces.</title>
        <authorList>
            <person name="Poppel M.T."/>
            <person name="Skiebe E."/>
            <person name="Laue M."/>
            <person name="Bergmann H."/>
            <person name="Ebersberger I."/>
            <person name="Garn T."/>
            <person name="Fruth A."/>
            <person name="Baumgardt S."/>
            <person name="Busse H.J."/>
            <person name="Wilharm G."/>
        </authorList>
    </citation>
    <scope>NUCLEOTIDE SEQUENCE [LARGE SCALE GENOMIC DNA]</scope>
    <source>
        <strain evidence="15 16">114</strain>
    </source>
</reference>
<evidence type="ECO:0000256" key="9">
    <source>
        <dbReference type="ARBA" id="ARBA00023237"/>
    </source>
</evidence>
<keyword evidence="7 11" id="KW-0798">TonB box</keyword>
<evidence type="ECO:0000313" key="15">
    <source>
        <dbReference type="EMBL" id="ALH94369.1"/>
    </source>
</evidence>
<feature type="chain" id="PRO_5006039735" evidence="12">
    <location>
        <begin position="24"/>
        <end position="733"/>
    </location>
</feature>
<keyword evidence="9 10" id="KW-0998">Cell outer membrane</keyword>
<feature type="domain" description="TonB-dependent receptor plug" evidence="14">
    <location>
        <begin position="49"/>
        <end position="162"/>
    </location>
</feature>
<dbReference type="GO" id="GO:0044718">
    <property type="term" value="P:siderophore transmembrane transport"/>
    <property type="evidence" value="ECO:0007669"/>
    <property type="project" value="TreeGrafter"/>
</dbReference>
<proteinExistence type="inferred from homology"/>
<evidence type="ECO:0000259" key="14">
    <source>
        <dbReference type="Pfam" id="PF07715"/>
    </source>
</evidence>
<keyword evidence="3 10" id="KW-1134">Transmembrane beta strand</keyword>
<keyword evidence="2 10" id="KW-0813">Transport</keyword>
<dbReference type="InterPro" id="IPR039426">
    <property type="entry name" value="TonB-dep_rcpt-like"/>
</dbReference>
<keyword evidence="6" id="KW-0406">Ion transport</keyword>
<evidence type="ECO:0000256" key="2">
    <source>
        <dbReference type="ARBA" id="ARBA00022448"/>
    </source>
</evidence>
<dbReference type="Proteomes" id="UP000064939">
    <property type="component" value="Chromosome"/>
</dbReference>
<keyword evidence="16" id="KW-1185">Reference proteome</keyword>
<dbReference type="AlphaFoldDB" id="A0A0N9W048"/>
<gene>
    <name evidence="15" type="ORF">AOY20_01760</name>
</gene>
<dbReference type="Pfam" id="PF00593">
    <property type="entry name" value="TonB_dep_Rec_b-barrel"/>
    <property type="match status" value="1"/>
</dbReference>
<evidence type="ECO:0000256" key="11">
    <source>
        <dbReference type="RuleBase" id="RU003357"/>
    </source>
</evidence>
<keyword evidence="5 12" id="KW-0732">Signal</keyword>
<evidence type="ECO:0000256" key="5">
    <source>
        <dbReference type="ARBA" id="ARBA00022729"/>
    </source>
</evidence>
<dbReference type="KEGG" id="aei:AOY20_01760"/>
<dbReference type="InterPro" id="IPR012910">
    <property type="entry name" value="Plug_dom"/>
</dbReference>
<dbReference type="PANTHER" id="PTHR30069">
    <property type="entry name" value="TONB-DEPENDENT OUTER MEMBRANE RECEPTOR"/>
    <property type="match status" value="1"/>
</dbReference>
<dbReference type="Gene3D" id="2.40.170.20">
    <property type="entry name" value="TonB-dependent receptor, beta-barrel domain"/>
    <property type="match status" value="1"/>
</dbReference>
<comment type="similarity">
    <text evidence="10 11">Belongs to the TonB-dependent receptor family.</text>
</comment>
<evidence type="ECO:0000256" key="12">
    <source>
        <dbReference type="SAM" id="SignalP"/>
    </source>
</evidence>
<evidence type="ECO:0000256" key="3">
    <source>
        <dbReference type="ARBA" id="ARBA00022452"/>
    </source>
</evidence>
<evidence type="ECO:0000259" key="13">
    <source>
        <dbReference type="Pfam" id="PF00593"/>
    </source>
</evidence>
<accession>A0A0N9W048</accession>
<dbReference type="PANTHER" id="PTHR30069:SF53">
    <property type="entry name" value="COLICIN I RECEPTOR-RELATED"/>
    <property type="match status" value="1"/>
</dbReference>
<organism evidence="15 16">
    <name type="scientific">Acinetobacter equi</name>
    <dbReference type="NCBI Taxonomy" id="1324350"/>
    <lineage>
        <taxon>Bacteria</taxon>
        <taxon>Pseudomonadati</taxon>
        <taxon>Pseudomonadota</taxon>
        <taxon>Gammaproteobacteria</taxon>
        <taxon>Moraxellales</taxon>
        <taxon>Moraxellaceae</taxon>
        <taxon>Acinetobacter</taxon>
    </lineage>
</organism>